<dbReference type="Gene3D" id="3.90.1200.10">
    <property type="match status" value="1"/>
</dbReference>
<feature type="non-terminal residue" evidence="2">
    <location>
        <position position="243"/>
    </location>
</feature>
<dbReference type="EMBL" id="JARACI010000666">
    <property type="protein sequence ID" value="MDD9205812.1"/>
    <property type="molecule type" value="Genomic_DNA"/>
</dbReference>
<evidence type="ECO:0000313" key="3">
    <source>
        <dbReference type="Proteomes" id="UP001165561"/>
    </source>
</evidence>
<dbReference type="SUPFAM" id="SSF56112">
    <property type="entry name" value="Protein kinase-like (PK-like)"/>
    <property type="match status" value="1"/>
</dbReference>
<reference evidence="2" key="1">
    <citation type="submission" date="2023-02" db="EMBL/GenBank/DDBJ databases">
        <title>Georgenia sp.10Sc9-8, isolated from a soil sample collected from the Taklamakan desert.</title>
        <authorList>
            <person name="Liu S."/>
        </authorList>
    </citation>
    <scope>NUCLEOTIDE SEQUENCE</scope>
    <source>
        <strain evidence="2">10Sc9-8</strain>
    </source>
</reference>
<protein>
    <submittedName>
        <fullName evidence="2">Phosphotransferase</fullName>
    </submittedName>
</protein>
<dbReference type="InterPro" id="IPR002575">
    <property type="entry name" value="Aminoglycoside_PTrfase"/>
</dbReference>
<proteinExistence type="predicted"/>
<feature type="domain" description="Aminoglycoside phosphotransferase" evidence="1">
    <location>
        <begin position="38"/>
        <end position="236"/>
    </location>
</feature>
<evidence type="ECO:0000259" key="1">
    <source>
        <dbReference type="Pfam" id="PF01636"/>
    </source>
</evidence>
<gene>
    <name evidence="2" type="ORF">PU560_04935</name>
</gene>
<sequence>MARTPLALAALATSAIPGLEVVGVRGSQRASGDVQTAEIVDATGWHWVVRCPVSAAAGAAMEAERALLQNLAAAVDEERLPFAVPRPAGDVELPEGGRAVVVPALAGRPLDLEQLGPGPGLSAGLGRAVAALHELPPEVVADAGLPVYDADSYRARCLAEVDEVARTGHVPAVLLERWEQALENVALWRFRTTPVHGDLHPESILVSGTEVTAMTTFTSAHVGDPAEDLAWLMASAPLDALDA</sequence>
<evidence type="ECO:0000313" key="2">
    <source>
        <dbReference type="EMBL" id="MDD9205812.1"/>
    </source>
</evidence>
<dbReference type="InterPro" id="IPR011009">
    <property type="entry name" value="Kinase-like_dom_sf"/>
</dbReference>
<dbReference type="Pfam" id="PF01636">
    <property type="entry name" value="APH"/>
    <property type="match status" value="1"/>
</dbReference>
<accession>A0ABT5TV25</accession>
<dbReference type="Proteomes" id="UP001165561">
    <property type="component" value="Unassembled WGS sequence"/>
</dbReference>
<comment type="caution">
    <text evidence="2">The sequence shown here is derived from an EMBL/GenBank/DDBJ whole genome shotgun (WGS) entry which is preliminary data.</text>
</comment>
<organism evidence="2 3">
    <name type="scientific">Georgenia halotolerans</name>
    <dbReference type="NCBI Taxonomy" id="3028317"/>
    <lineage>
        <taxon>Bacteria</taxon>
        <taxon>Bacillati</taxon>
        <taxon>Actinomycetota</taxon>
        <taxon>Actinomycetes</taxon>
        <taxon>Micrococcales</taxon>
        <taxon>Bogoriellaceae</taxon>
        <taxon>Georgenia</taxon>
    </lineage>
</organism>
<keyword evidence="3" id="KW-1185">Reference proteome</keyword>
<name>A0ABT5TV25_9MICO</name>